<keyword evidence="6" id="KW-0238">DNA-binding</keyword>
<evidence type="ECO:0000313" key="11">
    <source>
        <dbReference type="EMBL" id="GGB48666.1"/>
    </source>
</evidence>
<keyword evidence="2" id="KW-0963">Cytoplasm</keyword>
<dbReference type="SUPFAM" id="SSF52172">
    <property type="entry name" value="CheY-like"/>
    <property type="match status" value="1"/>
</dbReference>
<evidence type="ECO:0000256" key="3">
    <source>
        <dbReference type="ARBA" id="ARBA00022553"/>
    </source>
</evidence>
<dbReference type="GO" id="GO:0003677">
    <property type="term" value="F:DNA binding"/>
    <property type="evidence" value="ECO:0007669"/>
    <property type="project" value="UniProtKB-KW"/>
</dbReference>
<evidence type="ECO:0000256" key="6">
    <source>
        <dbReference type="ARBA" id="ARBA00023125"/>
    </source>
</evidence>
<evidence type="ECO:0000256" key="8">
    <source>
        <dbReference type="ARBA" id="ARBA00023163"/>
    </source>
</evidence>
<keyword evidence="7" id="KW-0010">Activator</keyword>
<reference evidence="11" key="1">
    <citation type="journal article" date="2014" name="Int. J. Syst. Evol. Microbiol.">
        <title>Complete genome sequence of Corynebacterium casei LMG S-19264T (=DSM 44701T), isolated from a smear-ripened cheese.</title>
        <authorList>
            <consortium name="US DOE Joint Genome Institute (JGI-PGF)"/>
            <person name="Walter F."/>
            <person name="Albersmeier A."/>
            <person name="Kalinowski J."/>
            <person name="Ruckert C."/>
        </authorList>
    </citation>
    <scope>NUCLEOTIDE SEQUENCE</scope>
    <source>
        <strain evidence="11">CGMCC 1.15454</strain>
    </source>
</reference>
<evidence type="ECO:0000256" key="5">
    <source>
        <dbReference type="ARBA" id="ARBA00023015"/>
    </source>
</evidence>
<proteinExistence type="predicted"/>
<evidence type="ECO:0000256" key="9">
    <source>
        <dbReference type="PROSITE-ProRule" id="PRU00169"/>
    </source>
</evidence>
<dbReference type="Proteomes" id="UP000621492">
    <property type="component" value="Unassembled WGS sequence"/>
</dbReference>
<keyword evidence="4" id="KW-0902">Two-component regulatory system</keyword>
<organism evidence="11 12">
    <name type="scientific">Lentibacillus populi</name>
    <dbReference type="NCBI Taxonomy" id="1827502"/>
    <lineage>
        <taxon>Bacteria</taxon>
        <taxon>Bacillati</taxon>
        <taxon>Bacillota</taxon>
        <taxon>Bacilli</taxon>
        <taxon>Bacillales</taxon>
        <taxon>Bacillaceae</taxon>
        <taxon>Lentibacillus</taxon>
    </lineage>
</organism>
<dbReference type="InterPro" id="IPR051271">
    <property type="entry name" value="2C-system_Tx_regulators"/>
</dbReference>
<protein>
    <submittedName>
        <fullName evidence="11">Response regulator</fullName>
    </submittedName>
</protein>
<keyword evidence="8" id="KW-0804">Transcription</keyword>
<dbReference type="PROSITE" id="PS50110">
    <property type="entry name" value="RESPONSE_REGULATORY"/>
    <property type="match status" value="1"/>
</dbReference>
<feature type="modified residue" description="4-aspartylphosphate" evidence="9">
    <location>
        <position position="59"/>
    </location>
</feature>
<evidence type="ECO:0000256" key="7">
    <source>
        <dbReference type="ARBA" id="ARBA00023159"/>
    </source>
</evidence>
<dbReference type="GO" id="GO:0005737">
    <property type="term" value="C:cytoplasm"/>
    <property type="evidence" value="ECO:0007669"/>
    <property type="project" value="UniProtKB-SubCell"/>
</dbReference>
<dbReference type="PIRSF" id="PIRSF006171">
    <property type="entry name" value="RR_citrat_malat"/>
    <property type="match status" value="1"/>
</dbReference>
<dbReference type="Gene3D" id="3.40.50.2300">
    <property type="match status" value="1"/>
</dbReference>
<keyword evidence="5" id="KW-0805">Transcription regulation</keyword>
<name>A0A9W5TZB1_9BACI</name>
<reference evidence="11" key="2">
    <citation type="submission" date="2020-09" db="EMBL/GenBank/DDBJ databases">
        <authorList>
            <person name="Sun Q."/>
            <person name="Zhou Y."/>
        </authorList>
    </citation>
    <scope>NUCLEOTIDE SEQUENCE</scope>
    <source>
        <strain evidence="11">CGMCC 1.15454</strain>
    </source>
</reference>
<dbReference type="RefSeq" id="WP_155554457.1">
    <property type="nucleotide sequence ID" value="NZ_BMJD01000023.1"/>
</dbReference>
<dbReference type="EMBL" id="BMJD01000023">
    <property type="protein sequence ID" value="GGB48666.1"/>
    <property type="molecule type" value="Genomic_DNA"/>
</dbReference>
<evidence type="ECO:0000256" key="4">
    <source>
        <dbReference type="ARBA" id="ARBA00023012"/>
    </source>
</evidence>
<dbReference type="InterPro" id="IPR001789">
    <property type="entry name" value="Sig_transdc_resp-reg_receiver"/>
</dbReference>
<feature type="domain" description="Response regulatory" evidence="10">
    <location>
        <begin position="6"/>
        <end position="124"/>
    </location>
</feature>
<dbReference type="PANTHER" id="PTHR45526:SF6">
    <property type="entry name" value="TRANSCRIPTIONAL REGULATORY PROTEIN CITT"/>
    <property type="match status" value="1"/>
</dbReference>
<dbReference type="Pfam" id="PF20714">
    <property type="entry name" value="HTH_64"/>
    <property type="match status" value="1"/>
</dbReference>
<dbReference type="InterPro" id="IPR011006">
    <property type="entry name" value="CheY-like_superfamily"/>
</dbReference>
<keyword evidence="3 9" id="KW-0597">Phosphoprotein</keyword>
<dbReference type="SMART" id="SM00448">
    <property type="entry name" value="REC"/>
    <property type="match status" value="1"/>
</dbReference>
<accession>A0A9W5TZB1</accession>
<dbReference type="GO" id="GO:0003700">
    <property type="term" value="F:DNA-binding transcription factor activity"/>
    <property type="evidence" value="ECO:0007669"/>
    <property type="project" value="InterPro"/>
</dbReference>
<sequence length="233" mass="26807">MNEKFHVLIVEDDFRIAAIHRQFVEKVEGFVVQDCVKTAKEAFAHLQNKERQPDLIILDIYIPDVEGLELLWRLRTTYRAMDIVIVTAAKEEETVTKALRAGIFDYIVKPADASRFNQTLRRYKQQHEFLASKEAMEQADIDFITGVRDFSVSAEKSNHHLPKGIDPITLDEVTHLLADKKGDGITAVELSKQIGTSRSTARRYLEYLVSIKEIRTTLKYGTVGRPERQYIRN</sequence>
<comment type="subcellular location">
    <subcellularLocation>
        <location evidence="1">Cytoplasm</location>
    </subcellularLocation>
</comment>
<dbReference type="PANTHER" id="PTHR45526">
    <property type="entry name" value="TRANSCRIPTIONAL REGULATORY PROTEIN DPIA"/>
    <property type="match status" value="1"/>
</dbReference>
<evidence type="ECO:0000259" key="10">
    <source>
        <dbReference type="PROSITE" id="PS50110"/>
    </source>
</evidence>
<dbReference type="GO" id="GO:0000156">
    <property type="term" value="F:phosphorelay response regulator activity"/>
    <property type="evidence" value="ECO:0007669"/>
    <property type="project" value="TreeGrafter"/>
</dbReference>
<keyword evidence="12" id="KW-1185">Reference proteome</keyword>
<comment type="caution">
    <text evidence="11">The sequence shown here is derived from an EMBL/GenBank/DDBJ whole genome shotgun (WGS) entry which is preliminary data.</text>
</comment>
<evidence type="ECO:0000256" key="2">
    <source>
        <dbReference type="ARBA" id="ARBA00022490"/>
    </source>
</evidence>
<gene>
    <name evidence="11" type="ORF">GCM10011409_27800</name>
</gene>
<dbReference type="Pfam" id="PF00072">
    <property type="entry name" value="Response_reg"/>
    <property type="match status" value="1"/>
</dbReference>
<evidence type="ECO:0000256" key="1">
    <source>
        <dbReference type="ARBA" id="ARBA00004496"/>
    </source>
</evidence>
<evidence type="ECO:0000313" key="12">
    <source>
        <dbReference type="Proteomes" id="UP000621492"/>
    </source>
</evidence>
<dbReference type="InterPro" id="IPR024187">
    <property type="entry name" value="Sig_transdc_resp-reg_cit/mal"/>
</dbReference>
<dbReference type="InterPro" id="IPR048714">
    <property type="entry name" value="DpiA-like_HTH"/>
</dbReference>
<dbReference type="AlphaFoldDB" id="A0A9W5TZB1"/>